<dbReference type="STRING" id="146020.RMCB_2874"/>
<dbReference type="InterPro" id="IPR010126">
    <property type="entry name" value="Esterase_phb"/>
</dbReference>
<gene>
    <name evidence="3" type="ORF">RMCB_2874</name>
</gene>
<dbReference type="RefSeq" id="WP_062829294.1">
    <property type="nucleotide sequence ID" value="NZ_BCSX01000024.1"/>
</dbReference>
<dbReference type="GO" id="GO:0005576">
    <property type="term" value="C:extracellular region"/>
    <property type="evidence" value="ECO:0007669"/>
    <property type="project" value="InterPro"/>
</dbReference>
<dbReference type="EMBL" id="BCSX01000024">
    <property type="protein sequence ID" value="GAS88778.1"/>
    <property type="molecule type" value="Genomic_DNA"/>
</dbReference>
<dbReference type="GO" id="GO:0016787">
    <property type="term" value="F:hydrolase activity"/>
    <property type="evidence" value="ECO:0007669"/>
    <property type="project" value="UniProtKB-KW"/>
</dbReference>
<evidence type="ECO:0000256" key="1">
    <source>
        <dbReference type="ARBA" id="ARBA00022729"/>
    </source>
</evidence>
<dbReference type="InterPro" id="IPR050955">
    <property type="entry name" value="Plant_Biomass_Hydrol_Est"/>
</dbReference>
<evidence type="ECO:0000313" key="4">
    <source>
        <dbReference type="Proteomes" id="UP000069620"/>
    </source>
</evidence>
<dbReference type="AlphaFoldDB" id="A0A100VZD6"/>
<dbReference type="PANTHER" id="PTHR43037:SF1">
    <property type="entry name" value="BLL1128 PROTEIN"/>
    <property type="match status" value="1"/>
</dbReference>
<dbReference type="SUPFAM" id="SSF53474">
    <property type="entry name" value="alpha/beta-Hydrolases"/>
    <property type="match status" value="1"/>
</dbReference>
<reference evidence="4" key="1">
    <citation type="journal article" date="2016" name="Genome Announc.">
        <title>Draft Genome Sequences of Five Rapidly Growing Mycobacterium Species, M. thermoresistibile, M. fortuitum subsp. acetamidolyticum, M. canariasense, M. brisbanense, and M. novocastrense.</title>
        <authorList>
            <person name="Katahira K."/>
            <person name="Ogura Y."/>
            <person name="Gotoh Y."/>
            <person name="Hayashi T."/>
        </authorList>
    </citation>
    <scope>NUCLEOTIDE SEQUENCE [LARGE SCALE GENOMIC DNA]</scope>
    <source>
        <strain evidence="4">JCM15654</strain>
    </source>
</reference>
<evidence type="ECO:0000313" key="3">
    <source>
        <dbReference type="EMBL" id="GAS88778.1"/>
    </source>
</evidence>
<reference evidence="4" key="2">
    <citation type="submission" date="2016-02" db="EMBL/GenBank/DDBJ databases">
        <title>Draft genome sequence of five rapidly growing Mycobacterium species.</title>
        <authorList>
            <person name="Katahira K."/>
            <person name="Gotou Y."/>
            <person name="Iida K."/>
            <person name="Ogura Y."/>
            <person name="Hayashi T."/>
        </authorList>
    </citation>
    <scope>NUCLEOTIDE SEQUENCE [LARGE SCALE GENOMIC DNA]</scope>
    <source>
        <strain evidence="4">JCM15654</strain>
    </source>
</reference>
<proteinExistence type="predicted"/>
<dbReference type="PANTHER" id="PTHR43037">
    <property type="entry name" value="UNNAMED PRODUCT-RELATED"/>
    <property type="match status" value="1"/>
</dbReference>
<dbReference type="Proteomes" id="UP000069620">
    <property type="component" value="Unassembled WGS sequence"/>
</dbReference>
<dbReference type="Gene3D" id="3.40.50.1820">
    <property type="entry name" value="alpha/beta hydrolase"/>
    <property type="match status" value="1"/>
</dbReference>
<keyword evidence="3" id="KW-0449">Lipoprotein</keyword>
<dbReference type="InterPro" id="IPR029058">
    <property type="entry name" value="AB_hydrolase_fold"/>
</dbReference>
<organism evidence="3 4">
    <name type="scientific">Mycolicibacterium brisbanense</name>
    <dbReference type="NCBI Taxonomy" id="146020"/>
    <lineage>
        <taxon>Bacteria</taxon>
        <taxon>Bacillati</taxon>
        <taxon>Actinomycetota</taxon>
        <taxon>Actinomycetes</taxon>
        <taxon>Mycobacteriales</taxon>
        <taxon>Mycobacteriaceae</taxon>
        <taxon>Mycolicibacterium</taxon>
    </lineage>
</organism>
<protein>
    <submittedName>
        <fullName evidence="3">Lipoprotein lpqP</fullName>
    </submittedName>
</protein>
<accession>A0A100VZD6</accession>
<evidence type="ECO:0000256" key="2">
    <source>
        <dbReference type="ARBA" id="ARBA00022801"/>
    </source>
</evidence>
<dbReference type="OrthoDB" id="9767239at2"/>
<dbReference type="Pfam" id="PF10503">
    <property type="entry name" value="Esterase_PHB"/>
    <property type="match status" value="1"/>
</dbReference>
<name>A0A100VZD6_9MYCO</name>
<keyword evidence="4" id="KW-1185">Reference proteome</keyword>
<comment type="caution">
    <text evidence="3">The sequence shown here is derived from an EMBL/GenBank/DDBJ whole genome shotgun (WGS) entry which is preliminary data.</text>
</comment>
<keyword evidence="1" id="KW-0732">Signal</keyword>
<keyword evidence="2" id="KW-0378">Hydrolase</keyword>
<sequence length="277" mass="28886">MIARCGWLLVVVLVSALSDRGHPALPGVPDGQSVRHINVGGLDRIYRLYRPEGLPASAALVVMLHGGFGSAAQAERSYGWDSLADSAKFVVAYPDGVSRAWNVGGCCGQPAKENIDDVGFINAVVADVRAGIGIDPRRVYATGMSNGGMMAFALACNSGTFAAIGPVSATQLSCPNPRPISVMHIHGTADPMIRYDGGEGIGFARINGPPVLDVDASWRKVDQCGPPTVTTNGGVSTSTATCPDNRAVVLSTVEGGGHDWPPFATTALWQFFAAHAR</sequence>